<feature type="region of interest" description="Disordered" evidence="1">
    <location>
        <begin position="70"/>
        <end position="108"/>
    </location>
</feature>
<dbReference type="AlphaFoldDB" id="A0A9P7E119"/>
<keyword evidence="3" id="KW-1185">Reference proteome</keyword>
<feature type="compositionally biased region" description="Polar residues" evidence="1">
    <location>
        <begin position="294"/>
        <end position="312"/>
    </location>
</feature>
<proteinExistence type="predicted"/>
<dbReference type="EMBL" id="JABBWG010000040">
    <property type="protein sequence ID" value="KAG1808017.1"/>
    <property type="molecule type" value="Genomic_DNA"/>
</dbReference>
<protein>
    <submittedName>
        <fullName evidence="2">Uncharacterized protein</fullName>
    </submittedName>
</protein>
<dbReference type="OrthoDB" id="2615145at2759"/>
<dbReference type="RefSeq" id="XP_041188402.1">
    <property type="nucleotide sequence ID" value="XM_041333384.1"/>
</dbReference>
<evidence type="ECO:0000313" key="2">
    <source>
        <dbReference type="EMBL" id="KAG1808017.1"/>
    </source>
</evidence>
<evidence type="ECO:0000256" key="1">
    <source>
        <dbReference type="SAM" id="MobiDB-lite"/>
    </source>
</evidence>
<evidence type="ECO:0000313" key="3">
    <source>
        <dbReference type="Proteomes" id="UP000807769"/>
    </source>
</evidence>
<comment type="caution">
    <text evidence="2">The sequence shown here is derived from an EMBL/GenBank/DDBJ whole genome shotgun (WGS) entry which is preliminary data.</text>
</comment>
<organism evidence="2 3">
    <name type="scientific">Suillus subaureus</name>
    <dbReference type="NCBI Taxonomy" id="48587"/>
    <lineage>
        <taxon>Eukaryota</taxon>
        <taxon>Fungi</taxon>
        <taxon>Dikarya</taxon>
        <taxon>Basidiomycota</taxon>
        <taxon>Agaricomycotina</taxon>
        <taxon>Agaricomycetes</taxon>
        <taxon>Agaricomycetidae</taxon>
        <taxon>Boletales</taxon>
        <taxon>Suillineae</taxon>
        <taxon>Suillaceae</taxon>
        <taxon>Suillus</taxon>
    </lineage>
</organism>
<sequence length="458" mass="51007">MLSDPHQDSVTSCHPNYHDGAADNLDECVIDVYSRGTTPESHKAVCPGPTGYGQGTPTYTCGCYKLPEPPSDLEQHQDDGETMSKKAHEPLSHSKQKTLNSDQDSDQRSFGLDITNAQCTAPMPATEMPLQKHRKLGRGVEGMGGSVQSLKVLLKVAEAIEKQTTVLQQICNAVKSKTGSGTSEQKGRDCVGHDWLVTRTQGESAPTWSSRVMLFKAVLNYILSSCHPDEPLLQVPFNLQLVIFIAKWVNVPPEKLFPLAMAADTPVATFQMSCRSHARGVYVKENKAQHYSNQLSNFHPDSNPEPSNTRVASSPKPPPWPWRNMSIWCLMTWMMTGSNQLSKAKVTRLVKEVLSVEDFSVQDLNGFDTHTEMGHFDSSEASLDDNDIFQRDGWKETAAEILVLTRERNPSRNGQPFTVPGFQYRPLTAMIHAAFSKAASKWFHFTPFRHFWTSPITS</sequence>
<name>A0A9P7E119_9AGAM</name>
<gene>
    <name evidence="2" type="ORF">BJ212DRAFT_1303206</name>
</gene>
<feature type="region of interest" description="Disordered" evidence="1">
    <location>
        <begin position="294"/>
        <end position="317"/>
    </location>
</feature>
<feature type="compositionally biased region" description="Basic and acidic residues" evidence="1">
    <location>
        <begin position="73"/>
        <end position="92"/>
    </location>
</feature>
<dbReference type="GeneID" id="64627401"/>
<accession>A0A9P7E119</accession>
<dbReference type="Proteomes" id="UP000807769">
    <property type="component" value="Unassembled WGS sequence"/>
</dbReference>
<reference evidence="2" key="1">
    <citation type="journal article" date="2020" name="New Phytol.">
        <title>Comparative genomics reveals dynamic genome evolution in host specialist ectomycorrhizal fungi.</title>
        <authorList>
            <person name="Lofgren L.A."/>
            <person name="Nguyen N.H."/>
            <person name="Vilgalys R."/>
            <person name="Ruytinx J."/>
            <person name="Liao H.L."/>
            <person name="Branco S."/>
            <person name="Kuo A."/>
            <person name="LaButti K."/>
            <person name="Lipzen A."/>
            <person name="Andreopoulos W."/>
            <person name="Pangilinan J."/>
            <person name="Riley R."/>
            <person name="Hundley H."/>
            <person name="Na H."/>
            <person name="Barry K."/>
            <person name="Grigoriev I.V."/>
            <person name="Stajich J.E."/>
            <person name="Kennedy P.G."/>
        </authorList>
    </citation>
    <scope>NUCLEOTIDE SEQUENCE</scope>
    <source>
        <strain evidence="2">MN1</strain>
    </source>
</reference>